<evidence type="ECO:0000259" key="2">
    <source>
        <dbReference type="PROSITE" id="PS50003"/>
    </source>
</evidence>
<organism evidence="3 4">
    <name type="scientific">Manduca sexta</name>
    <name type="common">Tobacco hawkmoth</name>
    <name type="synonym">Tobacco hornworm</name>
    <dbReference type="NCBI Taxonomy" id="7130"/>
    <lineage>
        <taxon>Eukaryota</taxon>
        <taxon>Metazoa</taxon>
        <taxon>Ecdysozoa</taxon>
        <taxon>Arthropoda</taxon>
        <taxon>Hexapoda</taxon>
        <taxon>Insecta</taxon>
        <taxon>Pterygota</taxon>
        <taxon>Neoptera</taxon>
        <taxon>Endopterygota</taxon>
        <taxon>Lepidoptera</taxon>
        <taxon>Glossata</taxon>
        <taxon>Ditrysia</taxon>
        <taxon>Bombycoidea</taxon>
        <taxon>Sphingidae</taxon>
        <taxon>Sphinginae</taxon>
        <taxon>Sphingini</taxon>
        <taxon>Manduca</taxon>
    </lineage>
</organism>
<proteinExistence type="predicted"/>
<dbReference type="PANTHER" id="PTHR45960">
    <property type="entry name" value="GRB2-ASSOCIATED-BINDING PROTEIN"/>
    <property type="match status" value="1"/>
</dbReference>
<dbReference type="EMBL" id="JH668369">
    <property type="protein sequence ID" value="KAG6449108.1"/>
    <property type="molecule type" value="Genomic_DNA"/>
</dbReference>
<feature type="domain" description="PH" evidence="2">
    <location>
        <begin position="1"/>
        <end position="91"/>
    </location>
</feature>
<evidence type="ECO:0000313" key="4">
    <source>
        <dbReference type="Proteomes" id="UP000791440"/>
    </source>
</evidence>
<name>A0A921Z175_MANSE</name>
<evidence type="ECO:0000256" key="1">
    <source>
        <dbReference type="SAM" id="MobiDB-lite"/>
    </source>
</evidence>
<dbReference type="AlphaFoldDB" id="A0A921Z175"/>
<dbReference type="InterPro" id="IPR046355">
    <property type="entry name" value="Gab1-4-like"/>
</dbReference>
<reference evidence="3" key="2">
    <citation type="submission" date="2020-12" db="EMBL/GenBank/DDBJ databases">
        <authorList>
            <person name="Kanost M."/>
        </authorList>
    </citation>
    <scope>NUCLEOTIDE SEQUENCE</scope>
</reference>
<dbReference type="PROSITE" id="PS50003">
    <property type="entry name" value="PH_DOMAIN"/>
    <property type="match status" value="1"/>
</dbReference>
<dbReference type="GO" id="GO:0007165">
    <property type="term" value="P:signal transduction"/>
    <property type="evidence" value="ECO:0007669"/>
    <property type="project" value="TreeGrafter"/>
</dbReference>
<dbReference type="GO" id="GO:0035591">
    <property type="term" value="F:signaling adaptor activity"/>
    <property type="evidence" value="ECO:0007669"/>
    <property type="project" value="TreeGrafter"/>
</dbReference>
<dbReference type="Proteomes" id="UP000791440">
    <property type="component" value="Unassembled WGS sequence"/>
</dbReference>
<protein>
    <recommendedName>
        <fullName evidence="2">PH domain-containing protein</fullName>
    </recommendedName>
</protein>
<dbReference type="InterPro" id="IPR001849">
    <property type="entry name" value="PH_domain"/>
</dbReference>
<comment type="caution">
    <text evidence="3">The sequence shown here is derived from an EMBL/GenBank/DDBJ whole genome shotgun (WGS) entry which is preliminary data.</text>
</comment>
<accession>A0A921Z175</accession>
<feature type="region of interest" description="Disordered" evidence="1">
    <location>
        <begin position="254"/>
        <end position="330"/>
    </location>
</feature>
<dbReference type="PANTHER" id="PTHR45960:SF2">
    <property type="entry name" value="PROTEIN DAUGHTER OF SEVENLESS"/>
    <property type="match status" value="1"/>
</dbReference>
<gene>
    <name evidence="3" type="ORF">O3G_MSEX005889</name>
</gene>
<evidence type="ECO:0000313" key="3">
    <source>
        <dbReference type="EMBL" id="KAG6449108.1"/>
    </source>
</evidence>
<reference evidence="3" key="1">
    <citation type="journal article" date="2016" name="Insect Biochem. Mol. Biol.">
        <title>Multifaceted biological insights from a draft genome sequence of the tobacco hornworm moth, Manduca sexta.</title>
        <authorList>
            <person name="Kanost M.R."/>
            <person name="Arrese E.L."/>
            <person name="Cao X."/>
            <person name="Chen Y.R."/>
            <person name="Chellapilla S."/>
            <person name="Goldsmith M.R."/>
            <person name="Grosse-Wilde E."/>
            <person name="Heckel D.G."/>
            <person name="Herndon N."/>
            <person name="Jiang H."/>
            <person name="Papanicolaou A."/>
            <person name="Qu J."/>
            <person name="Soulages J.L."/>
            <person name="Vogel H."/>
            <person name="Walters J."/>
            <person name="Waterhouse R.M."/>
            <person name="Ahn S.J."/>
            <person name="Almeida F.C."/>
            <person name="An C."/>
            <person name="Aqrawi P."/>
            <person name="Bretschneider A."/>
            <person name="Bryant W.B."/>
            <person name="Bucks S."/>
            <person name="Chao H."/>
            <person name="Chevignon G."/>
            <person name="Christen J.M."/>
            <person name="Clarke D.F."/>
            <person name="Dittmer N.T."/>
            <person name="Ferguson L.C.F."/>
            <person name="Garavelou S."/>
            <person name="Gordon K.H.J."/>
            <person name="Gunaratna R.T."/>
            <person name="Han Y."/>
            <person name="Hauser F."/>
            <person name="He Y."/>
            <person name="Heidel-Fischer H."/>
            <person name="Hirsh A."/>
            <person name="Hu Y."/>
            <person name="Jiang H."/>
            <person name="Kalra D."/>
            <person name="Klinner C."/>
            <person name="Konig C."/>
            <person name="Kovar C."/>
            <person name="Kroll A.R."/>
            <person name="Kuwar S.S."/>
            <person name="Lee S.L."/>
            <person name="Lehman R."/>
            <person name="Li K."/>
            <person name="Li Z."/>
            <person name="Liang H."/>
            <person name="Lovelace S."/>
            <person name="Lu Z."/>
            <person name="Mansfield J.H."/>
            <person name="McCulloch K.J."/>
            <person name="Mathew T."/>
            <person name="Morton B."/>
            <person name="Muzny D.M."/>
            <person name="Neunemann D."/>
            <person name="Ongeri F."/>
            <person name="Pauchet Y."/>
            <person name="Pu L.L."/>
            <person name="Pyrousis I."/>
            <person name="Rao X.J."/>
            <person name="Redding A."/>
            <person name="Roesel C."/>
            <person name="Sanchez-Gracia A."/>
            <person name="Schaack S."/>
            <person name="Shukla A."/>
            <person name="Tetreau G."/>
            <person name="Wang Y."/>
            <person name="Xiong G.H."/>
            <person name="Traut W."/>
            <person name="Walsh T.K."/>
            <person name="Worley K.C."/>
            <person name="Wu D."/>
            <person name="Wu W."/>
            <person name="Wu Y.Q."/>
            <person name="Zhang X."/>
            <person name="Zou Z."/>
            <person name="Zucker H."/>
            <person name="Briscoe A.D."/>
            <person name="Burmester T."/>
            <person name="Clem R.J."/>
            <person name="Feyereisen R."/>
            <person name="Grimmelikhuijzen C.J.P."/>
            <person name="Hamodrakas S.J."/>
            <person name="Hansson B.S."/>
            <person name="Huguet E."/>
            <person name="Jermiin L.S."/>
            <person name="Lan Q."/>
            <person name="Lehman H.K."/>
            <person name="Lorenzen M."/>
            <person name="Merzendorfer H."/>
            <person name="Michalopoulos I."/>
            <person name="Morton D.B."/>
            <person name="Muthukrishnan S."/>
            <person name="Oakeshott J.G."/>
            <person name="Palmer W."/>
            <person name="Park Y."/>
            <person name="Passarelli A.L."/>
            <person name="Rozas J."/>
            <person name="Schwartz L.M."/>
            <person name="Smith W."/>
            <person name="Southgate A."/>
            <person name="Vilcinskas A."/>
            <person name="Vogt R."/>
            <person name="Wang P."/>
            <person name="Werren J."/>
            <person name="Yu X.Q."/>
            <person name="Zhou J.J."/>
            <person name="Brown S.J."/>
            <person name="Scherer S.E."/>
            <person name="Richards S."/>
            <person name="Blissard G.W."/>
        </authorList>
    </citation>
    <scope>NUCLEOTIDE SEQUENCE</scope>
</reference>
<sequence length="354" mass="39875">MLWFISHRLVCQTALSWECIIFFGNYKLSYANKIIIVDAGLHMERSGTGTLDPKLRGSVFTIQTQSRTYHLEADCETEMEKWVDAICRVCGLRATEDSANVLVTYQNSSTMTASNEHYERVDSTGPYIPISECITGVRVRDDQRPFPFNQRSGDNKNHQYLSQPHIRINAEFSENESNISDDDCKSLNASQPNIRDWSVAKTFTKLAINQKRNGVSEDGPPVPPRPPKTFAMNAPKESFQGPKILEPVEVHVENTSPQGHPWLRIPRRTSQSGAPSSPRRSHRAPSTVRFTDDEDDYSPGQGSMQYCNLPSLPPAVDRASKPRHSSHSIGHINHLSGQVKRNILYITNKNINID</sequence>
<dbReference type="GO" id="GO:0005737">
    <property type="term" value="C:cytoplasm"/>
    <property type="evidence" value="ECO:0007669"/>
    <property type="project" value="TreeGrafter"/>
</dbReference>
<keyword evidence="4" id="KW-1185">Reference proteome</keyword>